<feature type="signal peptide" evidence="1">
    <location>
        <begin position="1"/>
        <end position="30"/>
    </location>
</feature>
<keyword evidence="1" id="KW-0732">Signal</keyword>
<dbReference type="Proteomes" id="UP000321409">
    <property type="component" value="Unassembled WGS sequence"/>
</dbReference>
<evidence type="ECO:0000313" key="2">
    <source>
        <dbReference type="EMBL" id="GEP22928.1"/>
    </source>
</evidence>
<evidence type="ECO:0008006" key="4">
    <source>
        <dbReference type="Google" id="ProtNLM"/>
    </source>
</evidence>
<reference evidence="2 3" key="1">
    <citation type="submission" date="2019-07" db="EMBL/GenBank/DDBJ databases">
        <title>Whole genome shotgun sequence of Lactobacillus diolivorans NBRC 107869.</title>
        <authorList>
            <person name="Hosoyama A."/>
            <person name="Uohara A."/>
            <person name="Ohji S."/>
            <person name="Ichikawa N."/>
        </authorList>
    </citation>
    <scope>NUCLEOTIDE SEQUENCE [LARGE SCALE GENOMIC DNA]</scope>
    <source>
        <strain evidence="2 3">NBRC 107869</strain>
    </source>
</reference>
<name>A0ABQ0X9Y8_9LACO</name>
<protein>
    <recommendedName>
        <fullName evidence="4">S-layer protein</fullName>
    </recommendedName>
</protein>
<evidence type="ECO:0000313" key="3">
    <source>
        <dbReference type="Proteomes" id="UP000321409"/>
    </source>
</evidence>
<organism evidence="2 3">
    <name type="scientific">Lentilactobacillus diolivorans</name>
    <dbReference type="NCBI Taxonomy" id="179838"/>
    <lineage>
        <taxon>Bacteria</taxon>
        <taxon>Bacillati</taxon>
        <taxon>Bacillota</taxon>
        <taxon>Bacilli</taxon>
        <taxon>Lactobacillales</taxon>
        <taxon>Lactobacillaceae</taxon>
        <taxon>Lentilactobacillus</taxon>
    </lineage>
</organism>
<keyword evidence="3" id="KW-1185">Reference proteome</keyword>
<comment type="caution">
    <text evidence="2">The sequence shown here is derived from an EMBL/GenBank/DDBJ whole genome shotgun (WGS) entry which is preliminary data.</text>
</comment>
<evidence type="ECO:0000256" key="1">
    <source>
        <dbReference type="SAM" id="SignalP"/>
    </source>
</evidence>
<gene>
    <name evidence="2" type="ORF">LDI01_05210</name>
</gene>
<accession>A0ABQ0X9Y8</accession>
<sequence length="521" mass="56142">MKNTMKRSLFAGLAALSFVAVAGASTNASAAKKSYKIDFNQASSSSTATSRNYVPTGSNALYTKAGVLKSARKVADTSTLQNLANSKKGNDYFRGYRVAKLSNGSYYMKVVTFDKAYRGWIYVGKTDPRTNYQSVSTGLKYTDTTQDTTSSLTDAQKKATYQIQNPGTTFEAQTFKAPAYTQYKIGRNTTDTTNYKEDTFTITQAAKRTREGDQWVYVNDAKNPSVNGWILQSSLKEATPSTDTIADNAIRINLTDATGKAIKSVDYTKTGATKGTTLATDGKTLADTDTSAINTLITNALAGTANASAFTSLSDTQKATLAAAKFGSAVTLQLGATKSVGNDQTTVSQVWNATVYDSLSGSKSARAAGKIATMIPFFNSNVNFTNAMNKFNADPDVKGSKNDVISKATLQAAFKKDGLDTVYLKITPTILPRIGGGFLDNIDPTGLYMKADLDYDALPATIHYGDKIQLSYQYEGGALYHKAFNQTIFPNITQNADGYYELPINDDILNAILDAIVRYGI</sequence>
<dbReference type="RefSeq" id="WP_057864243.1">
    <property type="nucleotide sequence ID" value="NZ_BKAB01000006.1"/>
</dbReference>
<feature type="chain" id="PRO_5045590194" description="S-layer protein" evidence="1">
    <location>
        <begin position="31"/>
        <end position="521"/>
    </location>
</feature>
<dbReference type="EMBL" id="BKAB01000006">
    <property type="protein sequence ID" value="GEP22928.1"/>
    <property type="molecule type" value="Genomic_DNA"/>
</dbReference>
<proteinExistence type="predicted"/>